<name>M7MFI0_9FLAO</name>
<evidence type="ECO:0000256" key="1">
    <source>
        <dbReference type="SAM" id="Phobius"/>
    </source>
</evidence>
<accession>M7MFI0</accession>
<sequence>MVYDVLLLTISETSWARLFGFGIFLLITLFYFIVCSFFPLMKKRTKKI</sequence>
<keyword evidence="1" id="KW-0472">Membrane</keyword>
<dbReference type="EMBL" id="ANLA01000029">
    <property type="protein sequence ID" value="EMQ93821.1"/>
    <property type="molecule type" value="Genomic_DNA"/>
</dbReference>
<dbReference type="Proteomes" id="UP000012024">
    <property type="component" value="Unassembled WGS sequence"/>
</dbReference>
<comment type="caution">
    <text evidence="2">The sequence shown here is derived from an EMBL/GenBank/DDBJ whole genome shotgun (WGS) entry which is preliminary data.</text>
</comment>
<evidence type="ECO:0000313" key="2">
    <source>
        <dbReference type="EMBL" id="EMQ93821.1"/>
    </source>
</evidence>
<feature type="transmembrane region" description="Helical" evidence="1">
    <location>
        <begin position="15"/>
        <end position="40"/>
    </location>
</feature>
<keyword evidence="3" id="KW-1185">Reference proteome</keyword>
<proteinExistence type="predicted"/>
<evidence type="ECO:0000313" key="3">
    <source>
        <dbReference type="Proteomes" id="UP000012024"/>
    </source>
</evidence>
<dbReference type="PATRIC" id="fig|1137281.3.peg.2766"/>
<protein>
    <submittedName>
        <fullName evidence="2">Uncharacterized protein</fullName>
    </submittedName>
</protein>
<dbReference type="AlphaFoldDB" id="M7MFI0"/>
<reference evidence="2 3" key="1">
    <citation type="submission" date="2012-12" db="EMBL/GenBank/DDBJ databases">
        <title>Genome assembly of Formosa sp. AK20.</title>
        <authorList>
            <person name="Kumar R."/>
            <person name="Khatri I."/>
            <person name="Vaidya B."/>
            <person name="Subramanian S."/>
            <person name="Pinnaka A."/>
        </authorList>
    </citation>
    <scope>NUCLEOTIDE SEQUENCE [LARGE SCALE GENOMIC DNA]</scope>
    <source>
        <strain evidence="2 3">AK20</strain>
    </source>
</reference>
<gene>
    <name evidence="2" type="ORF">D778_01408</name>
</gene>
<keyword evidence="1" id="KW-1133">Transmembrane helix</keyword>
<keyword evidence="1" id="KW-0812">Transmembrane</keyword>
<organism evidence="2 3">
    <name type="scientific">Xanthomarina gelatinilytica</name>
    <dbReference type="NCBI Taxonomy" id="1137281"/>
    <lineage>
        <taxon>Bacteria</taxon>
        <taxon>Pseudomonadati</taxon>
        <taxon>Bacteroidota</taxon>
        <taxon>Flavobacteriia</taxon>
        <taxon>Flavobacteriales</taxon>
        <taxon>Flavobacteriaceae</taxon>
        <taxon>Xanthomarina</taxon>
    </lineage>
</organism>